<dbReference type="PANTHER" id="PTHR24417">
    <property type="entry name" value="SERINE/THREONINE-PROTEIN KINASE LMTK1"/>
    <property type="match status" value="1"/>
</dbReference>
<evidence type="ECO:0000313" key="3">
    <source>
        <dbReference type="WBParaSite" id="nRc.2.0.1.t27317-RA"/>
    </source>
</evidence>
<reference evidence="3" key="1">
    <citation type="submission" date="2022-11" db="UniProtKB">
        <authorList>
            <consortium name="WormBaseParasite"/>
        </authorList>
    </citation>
    <scope>IDENTIFICATION</scope>
</reference>
<name>A0A915JMJ5_ROMCU</name>
<dbReference type="PROSITE" id="PS50011">
    <property type="entry name" value="PROTEIN_KINASE_DOM"/>
    <property type="match status" value="1"/>
</dbReference>
<accession>A0A915JMJ5</accession>
<dbReference type="Proteomes" id="UP000887565">
    <property type="component" value="Unplaced"/>
</dbReference>
<keyword evidence="2" id="KW-1185">Reference proteome</keyword>
<dbReference type="OMA" id="HEASAFK"/>
<proteinExistence type="predicted"/>
<dbReference type="InterPro" id="IPR001245">
    <property type="entry name" value="Ser-Thr/Tyr_kinase_cat_dom"/>
</dbReference>
<dbReference type="Gene3D" id="1.10.510.10">
    <property type="entry name" value="Transferase(Phosphotransferase) domain 1"/>
    <property type="match status" value="2"/>
</dbReference>
<dbReference type="SUPFAM" id="SSF56112">
    <property type="entry name" value="Protein kinase-like (PK-like)"/>
    <property type="match status" value="1"/>
</dbReference>
<feature type="domain" description="Protein kinase" evidence="1">
    <location>
        <begin position="86"/>
        <end position="342"/>
    </location>
</feature>
<dbReference type="InterPro" id="IPR011009">
    <property type="entry name" value="Kinase-like_dom_sf"/>
</dbReference>
<dbReference type="Pfam" id="PF07714">
    <property type="entry name" value="PK_Tyr_Ser-Thr"/>
    <property type="match status" value="1"/>
</dbReference>
<dbReference type="WBParaSite" id="nRc.2.0.1.t27317-RA">
    <property type="protein sequence ID" value="nRc.2.0.1.t27317-RA"/>
    <property type="gene ID" value="nRc.2.0.1.g27317"/>
</dbReference>
<dbReference type="GO" id="GO:0005524">
    <property type="term" value="F:ATP binding"/>
    <property type="evidence" value="ECO:0007669"/>
    <property type="project" value="InterPro"/>
</dbReference>
<dbReference type="GO" id="GO:0004672">
    <property type="term" value="F:protein kinase activity"/>
    <property type="evidence" value="ECO:0007669"/>
    <property type="project" value="InterPro"/>
</dbReference>
<evidence type="ECO:0000313" key="2">
    <source>
        <dbReference type="Proteomes" id="UP000887565"/>
    </source>
</evidence>
<sequence length="342" mass="39583">PNTLPYENYQGSPDSPNPLEDQVIIEPLPEIIKNRNFNNNNNNESQQFFRPKSMDFNNAINKGLIDGDHSEWTKTPSKISFQRNHMKYIQEIGQGWFGQVVEGEVNSRIRGESVSIFDDKLDKIAVQILSGDLTSVEKGYVLYGAQKFRVLEHPNLVKLVAAYFETQPYLLVYQYFGQKNDLKHYLVKNRANCDNFLENNFLLSYAWDVAQGLAFLHENGYTFKYIYQPQQLVGKEYTVINGVAIPIRWAAPETLFIEDSYADTFSFIIKEIDKKANVWLVDFNSSSGHLLMSFGVTMWEILEFAKLPYMSLNDSEVVQKVIKQKLETLAEPLVPMRFRDKW</sequence>
<organism evidence="2 3">
    <name type="scientific">Romanomermis culicivorax</name>
    <name type="common">Nematode worm</name>
    <dbReference type="NCBI Taxonomy" id="13658"/>
    <lineage>
        <taxon>Eukaryota</taxon>
        <taxon>Metazoa</taxon>
        <taxon>Ecdysozoa</taxon>
        <taxon>Nematoda</taxon>
        <taxon>Enoplea</taxon>
        <taxon>Dorylaimia</taxon>
        <taxon>Mermithida</taxon>
        <taxon>Mermithoidea</taxon>
        <taxon>Mermithidae</taxon>
        <taxon>Romanomermis</taxon>
    </lineage>
</organism>
<dbReference type="PANTHER" id="PTHR24417:SF7">
    <property type="entry name" value="CHROMATIN MODIFICATION-RELATED PROTEIN EAF1"/>
    <property type="match status" value="1"/>
</dbReference>
<evidence type="ECO:0000259" key="1">
    <source>
        <dbReference type="PROSITE" id="PS50011"/>
    </source>
</evidence>
<dbReference type="AlphaFoldDB" id="A0A915JMJ5"/>
<dbReference type="InterPro" id="IPR000719">
    <property type="entry name" value="Prot_kinase_dom"/>
</dbReference>
<protein>
    <submittedName>
        <fullName evidence="3">Protein kinase domain-containing protein</fullName>
    </submittedName>
</protein>